<keyword evidence="1" id="KW-1185">Reference proteome</keyword>
<evidence type="ECO:0000313" key="1">
    <source>
        <dbReference type="Proteomes" id="UP000790787"/>
    </source>
</evidence>
<reference evidence="2" key="2">
    <citation type="submission" date="2025-08" db="UniProtKB">
        <authorList>
            <consortium name="RefSeq"/>
        </authorList>
    </citation>
    <scope>IDENTIFICATION</scope>
    <source>
        <tissue evidence="2">Leaf</tissue>
    </source>
</reference>
<dbReference type="RefSeq" id="XP_075088270.1">
    <property type="nucleotide sequence ID" value="XM_075232169.1"/>
</dbReference>
<protein>
    <submittedName>
        <fullName evidence="2">Premnaspirodiene oxygenase-like</fullName>
    </submittedName>
</protein>
<gene>
    <name evidence="2" type="primary">LOC142170290</name>
</gene>
<dbReference type="Proteomes" id="UP000790787">
    <property type="component" value="Chromosome 16"/>
</dbReference>
<proteinExistence type="predicted"/>
<reference evidence="1" key="1">
    <citation type="journal article" date="2014" name="Nat. Commun.">
        <title>The tobacco genome sequence and its comparison with those of tomato and potato.</title>
        <authorList>
            <person name="Sierro N."/>
            <person name="Battey J.N."/>
            <person name="Ouadi S."/>
            <person name="Bakaher N."/>
            <person name="Bovet L."/>
            <person name="Willig A."/>
            <person name="Goepfert S."/>
            <person name="Peitsch M.C."/>
            <person name="Ivanov N.V."/>
        </authorList>
    </citation>
    <scope>NUCLEOTIDE SEQUENCE [LARGE SCALE GENOMIC DNA]</scope>
</reference>
<evidence type="ECO:0000313" key="2">
    <source>
        <dbReference type="RefSeq" id="XP_075088270.1"/>
    </source>
</evidence>
<organism evidence="1 2">
    <name type="scientific">Nicotiana tabacum</name>
    <name type="common">Common tobacco</name>
    <dbReference type="NCBI Taxonomy" id="4097"/>
    <lineage>
        <taxon>Eukaryota</taxon>
        <taxon>Viridiplantae</taxon>
        <taxon>Streptophyta</taxon>
        <taxon>Embryophyta</taxon>
        <taxon>Tracheophyta</taxon>
        <taxon>Spermatophyta</taxon>
        <taxon>Magnoliopsida</taxon>
        <taxon>eudicotyledons</taxon>
        <taxon>Gunneridae</taxon>
        <taxon>Pentapetalae</taxon>
        <taxon>asterids</taxon>
        <taxon>lamiids</taxon>
        <taxon>Solanales</taxon>
        <taxon>Solanaceae</taxon>
        <taxon>Nicotianoideae</taxon>
        <taxon>Nicotianeae</taxon>
        <taxon>Nicotiana</taxon>
    </lineage>
</organism>
<accession>A0AC58STH0</accession>
<name>A0AC58STH0_TOBAC</name>
<sequence>MESVEFGMPITNQNIKAVIFDMFMAGAETSSTTLIWVMAELIRNPSVMAKAQREEEEYICAGMLFGLANAGYPLAQLLYHFDWKLPANVSLDDFDMIETQGVTASRKNDFCLIATPFGLS</sequence>